<dbReference type="Pfam" id="PF00175">
    <property type="entry name" value="NAD_binding_1"/>
    <property type="match status" value="1"/>
</dbReference>
<dbReference type="PROSITE" id="PS51384">
    <property type="entry name" value="FAD_FR"/>
    <property type="match status" value="1"/>
</dbReference>
<dbReference type="Gene3D" id="3.40.50.360">
    <property type="match status" value="1"/>
</dbReference>
<dbReference type="InterPro" id="IPR001094">
    <property type="entry name" value="Flavdoxin-like"/>
</dbReference>
<dbReference type="EMBL" id="AP022567">
    <property type="protein sequence ID" value="BBX36131.1"/>
    <property type="molecule type" value="Genomic_DNA"/>
</dbReference>
<dbReference type="InterPro" id="IPR029039">
    <property type="entry name" value="Flavoprotein-like_sf"/>
</dbReference>
<keyword evidence="6" id="KW-0521">NADP</keyword>
<protein>
    <submittedName>
        <fullName evidence="11">Sulfite reductase</fullName>
    </submittedName>
</protein>
<keyword evidence="4" id="KW-0288">FMN</keyword>
<dbReference type="CDD" id="cd06199">
    <property type="entry name" value="SiR"/>
    <property type="match status" value="1"/>
</dbReference>
<evidence type="ECO:0000256" key="2">
    <source>
        <dbReference type="ARBA" id="ARBA00001974"/>
    </source>
</evidence>
<dbReference type="InterPro" id="IPR017938">
    <property type="entry name" value="Riboflavin_synthase-like_b-brl"/>
</dbReference>
<keyword evidence="5" id="KW-0274">FAD</keyword>
<dbReference type="PRINTS" id="PR00369">
    <property type="entry name" value="FLAVODOXIN"/>
</dbReference>
<evidence type="ECO:0000256" key="5">
    <source>
        <dbReference type="ARBA" id="ARBA00022827"/>
    </source>
</evidence>
<evidence type="ECO:0000256" key="3">
    <source>
        <dbReference type="ARBA" id="ARBA00022630"/>
    </source>
</evidence>
<dbReference type="SUPFAM" id="SSF52218">
    <property type="entry name" value="Flavoproteins"/>
    <property type="match status" value="1"/>
</dbReference>
<evidence type="ECO:0000259" key="10">
    <source>
        <dbReference type="PROSITE" id="PS51384"/>
    </source>
</evidence>
<evidence type="ECO:0000313" key="12">
    <source>
        <dbReference type="Proteomes" id="UP000465622"/>
    </source>
</evidence>
<dbReference type="InterPro" id="IPR017927">
    <property type="entry name" value="FAD-bd_FR_type"/>
</dbReference>
<dbReference type="Pfam" id="PF00667">
    <property type="entry name" value="FAD_binding_1"/>
    <property type="match status" value="2"/>
</dbReference>
<evidence type="ECO:0000256" key="6">
    <source>
        <dbReference type="ARBA" id="ARBA00022857"/>
    </source>
</evidence>
<dbReference type="PROSITE" id="PS50902">
    <property type="entry name" value="FLAVODOXIN_LIKE"/>
    <property type="match status" value="1"/>
</dbReference>
<dbReference type="PRINTS" id="PR00371">
    <property type="entry name" value="FPNCR"/>
</dbReference>
<dbReference type="Gene3D" id="2.40.30.10">
    <property type="entry name" value="Translation factors"/>
    <property type="match status" value="1"/>
</dbReference>
<dbReference type="Gene3D" id="1.20.990.10">
    <property type="entry name" value="NADPH-cytochrome p450 Reductase, Chain A, domain 3"/>
    <property type="match status" value="1"/>
</dbReference>
<dbReference type="Pfam" id="PF00258">
    <property type="entry name" value="Flavodoxin_1"/>
    <property type="match status" value="1"/>
</dbReference>
<evidence type="ECO:0000256" key="1">
    <source>
        <dbReference type="ARBA" id="ARBA00001917"/>
    </source>
</evidence>
<dbReference type="InterPro" id="IPR039261">
    <property type="entry name" value="FNR_nucleotide-bd"/>
</dbReference>
<reference evidence="11 12" key="1">
    <citation type="journal article" date="2019" name="Emerg. Microbes Infect.">
        <title>Comprehensive subspecies identification of 175 nontuberculous mycobacteria species based on 7547 genomic profiles.</title>
        <authorList>
            <person name="Matsumoto Y."/>
            <person name="Kinjo T."/>
            <person name="Motooka D."/>
            <person name="Nabeya D."/>
            <person name="Jung N."/>
            <person name="Uechi K."/>
            <person name="Horii T."/>
            <person name="Iida T."/>
            <person name="Fujita J."/>
            <person name="Nakamura S."/>
        </authorList>
    </citation>
    <scope>NUCLEOTIDE SEQUENCE [LARGE SCALE GENOMIC DNA]</scope>
    <source>
        <strain evidence="11 12">JCM 12375</strain>
    </source>
</reference>
<organism evidence="11 12">
    <name type="scientific">Mycolicibacterium mageritense</name>
    <name type="common">Mycobacterium mageritense</name>
    <dbReference type="NCBI Taxonomy" id="53462"/>
    <lineage>
        <taxon>Bacteria</taxon>
        <taxon>Bacillati</taxon>
        <taxon>Actinomycetota</taxon>
        <taxon>Actinomycetes</taxon>
        <taxon>Mycobacteriales</taxon>
        <taxon>Mycobacteriaceae</taxon>
        <taxon>Mycolicibacterium</taxon>
    </lineage>
</organism>
<keyword evidence="8" id="KW-0028">Amino-acid biosynthesis</keyword>
<dbReference type="SUPFAM" id="SSF52343">
    <property type="entry name" value="Ferredoxin reductase-like, C-terminal NADP-linked domain"/>
    <property type="match status" value="1"/>
</dbReference>
<evidence type="ECO:0000313" key="11">
    <source>
        <dbReference type="EMBL" id="BBX36131.1"/>
    </source>
</evidence>
<dbReference type="Gene3D" id="3.40.50.80">
    <property type="entry name" value="Nucleotide-binding domain of ferredoxin-NADP reductase (FNR) module"/>
    <property type="match status" value="1"/>
</dbReference>
<dbReference type="InterPro" id="IPR001709">
    <property type="entry name" value="Flavoprot_Pyr_Nucl_cyt_Rdtase"/>
</dbReference>
<dbReference type="Proteomes" id="UP000465622">
    <property type="component" value="Chromosome"/>
</dbReference>
<dbReference type="InterPro" id="IPR023173">
    <property type="entry name" value="NADPH_Cyt_P450_Rdtase_alpha"/>
</dbReference>
<dbReference type="InterPro" id="IPR001433">
    <property type="entry name" value="OxRdtase_FAD/NAD-bd"/>
</dbReference>
<evidence type="ECO:0000256" key="7">
    <source>
        <dbReference type="ARBA" id="ARBA00023002"/>
    </source>
</evidence>
<accession>A0ABN5YDN7</accession>
<keyword evidence="7" id="KW-0560">Oxidoreductase</keyword>
<comment type="cofactor">
    <cofactor evidence="1">
        <name>FMN</name>
        <dbReference type="ChEBI" id="CHEBI:58210"/>
    </cofactor>
</comment>
<feature type="domain" description="FAD-binding FR-type" evidence="10">
    <location>
        <begin position="171"/>
        <end position="401"/>
    </location>
</feature>
<dbReference type="InterPro" id="IPR008254">
    <property type="entry name" value="Flavodoxin/NO_synth"/>
</dbReference>
<sequence>MTEDREVSMIVAYGTDMGNSEDAAMTFAESLADIGIEVEARELNQVEPAELQDATHFVVVTSTFGDGEFPDTATLFWEAISGETERLEHLSFAVLALGDSSYELFCNAGKLLDERLEALGATRLTDRVDVDGYYEQPAKAWTTDLVKLLSAEQTTPAAAPVPAEQPGRERHAPVDTHVVVNRLLTAAGSDKEVRHYEVDLAGTGITYHAGDSIAVHATNDPALVDAVLTRLGVGPDHAVAGHDEPLGVLLAEQFEIRTPSRALQALVASRTRDEEAAAALGDGATHGGAAPGSWAYGKDILDLIGLAELTADELVDTLRPLQFRDYSIASSPLAHPDRVHLTVTTVRYAARDRQYGGVASTFLADRSAAVRVHLRPNHTFRLPAPDVPVIMIGPGTGIAPFRAFLQERRATAATGPSWLFFGDRRRATDFLYGDELEDFASSGTLTRLDLAFSRDQDTKTYVQHRMWENACELYAWLQDGAHVYVCGDADRMAKDVDATLHDIVARCGAMDADAAHAYVNDLIKSHRYLRDVY</sequence>
<comment type="cofactor">
    <cofactor evidence="2">
        <name>FAD</name>
        <dbReference type="ChEBI" id="CHEBI:57692"/>
    </cofactor>
</comment>
<keyword evidence="8" id="KW-0198">Cysteine biosynthesis</keyword>
<evidence type="ECO:0000256" key="8">
    <source>
        <dbReference type="ARBA" id="ARBA00023192"/>
    </source>
</evidence>
<dbReference type="PANTHER" id="PTHR19384">
    <property type="entry name" value="NITRIC OXIDE SYNTHASE-RELATED"/>
    <property type="match status" value="1"/>
</dbReference>
<name>A0ABN5YDN7_MYCME</name>
<evidence type="ECO:0000256" key="4">
    <source>
        <dbReference type="ARBA" id="ARBA00022643"/>
    </source>
</evidence>
<dbReference type="SUPFAM" id="SSF63380">
    <property type="entry name" value="Riboflavin synthase domain-like"/>
    <property type="match status" value="1"/>
</dbReference>
<evidence type="ECO:0000259" key="9">
    <source>
        <dbReference type="PROSITE" id="PS50902"/>
    </source>
</evidence>
<proteinExistence type="predicted"/>
<keyword evidence="12" id="KW-1185">Reference proteome</keyword>
<feature type="domain" description="Flavodoxin-like" evidence="9">
    <location>
        <begin position="9"/>
        <end position="146"/>
    </location>
</feature>
<dbReference type="InterPro" id="IPR003097">
    <property type="entry name" value="CysJ-like_FAD-binding"/>
</dbReference>
<dbReference type="PANTHER" id="PTHR19384:SF128">
    <property type="entry name" value="NADPH OXIDOREDUCTASE A"/>
    <property type="match status" value="1"/>
</dbReference>
<keyword evidence="3" id="KW-0285">Flavoprotein</keyword>
<gene>
    <name evidence="11" type="ORF">MMAGJ_54130</name>
</gene>